<dbReference type="EMBL" id="JACAQB010000006">
    <property type="protein sequence ID" value="NWB96996.1"/>
    <property type="molecule type" value="Genomic_DNA"/>
</dbReference>
<dbReference type="Gene3D" id="3.30.70.2450">
    <property type="match status" value="1"/>
</dbReference>
<sequence length="542" mass="59211">MSVIQHVNSAVTDVLIVGAGPTGLTLACELARRGINSRVIEKSPTPFNGSRGKGIQPRSLEVFNDLGVADAVLQAGAKYPLMKLHLPLIGIEWAMIKHRKQTPDVPFPNTCLIPQWRTEEILRNRLLELGGEVEWATEALGITQDAGGVAVPVLCNGINSTIRARYVVGADGGRSFVRKQLGVQFIGTTSQEGRMIVGDVQVEGLGRNNWHVWPSLRNGIVGLCPLPHTHLFQIMLRVNPSELEPELSERSIQERWLAITGNKDIRIHSPVWLSLFRPNVRLVEKYRVGRALLAGDAAHVHTPAGAQGLNTGVQDAYNLGWKLALVLQGAPDSLLDTYQEERMPVAAAVLEISSELFGSVSKVRIPKLTRGDVERQLQINYRESSLSQGCGAERTPLLAAGDRAPDAPCSNRRLGTRTLFDAFKGTHFTVLAFGEKAIEAARKITAIEGLVKVVAIRPWHVANDEADDLADDQLHARMAYGINTTENVAVLVRPDGYIARICTYDWKSGIERYFSDIGCSTLTQLSQSDSALPLADRATTDA</sequence>
<evidence type="ECO:0000259" key="7">
    <source>
        <dbReference type="Pfam" id="PF01494"/>
    </source>
</evidence>
<keyword evidence="4" id="KW-0285">Flavoprotein</keyword>
<dbReference type="SUPFAM" id="SSF52833">
    <property type="entry name" value="Thioredoxin-like"/>
    <property type="match status" value="1"/>
</dbReference>
<dbReference type="PRINTS" id="PR00420">
    <property type="entry name" value="RNGMNOXGNASE"/>
</dbReference>
<dbReference type="PANTHER" id="PTHR43004">
    <property type="entry name" value="TRK SYSTEM POTASSIUM UPTAKE PROTEIN"/>
    <property type="match status" value="1"/>
</dbReference>
<evidence type="ECO:0000256" key="6">
    <source>
        <dbReference type="ARBA" id="ARBA00024806"/>
    </source>
</evidence>
<dbReference type="GO" id="GO:0016709">
    <property type="term" value="F:oxidoreductase activity, acting on paired donors, with incorporation or reduction of molecular oxygen, NAD(P)H as one donor, and incorporation of one atom of oxygen"/>
    <property type="evidence" value="ECO:0007669"/>
    <property type="project" value="UniProtKB-ARBA"/>
</dbReference>
<dbReference type="Proteomes" id="UP000539985">
    <property type="component" value="Unassembled WGS sequence"/>
</dbReference>
<organism evidence="8 9">
    <name type="scientific">Pseudomonas gingeri</name>
    <dbReference type="NCBI Taxonomy" id="117681"/>
    <lineage>
        <taxon>Bacteria</taxon>
        <taxon>Pseudomonadati</taxon>
        <taxon>Pseudomonadota</taxon>
        <taxon>Gammaproteobacteria</taxon>
        <taxon>Pseudomonadales</taxon>
        <taxon>Pseudomonadaceae</taxon>
        <taxon>Pseudomonas</taxon>
    </lineage>
</organism>
<dbReference type="GO" id="GO:0071949">
    <property type="term" value="F:FAD binding"/>
    <property type="evidence" value="ECO:0007669"/>
    <property type="project" value="InterPro"/>
</dbReference>
<protein>
    <recommendedName>
        <fullName evidence="3">Alkyl hydroperoxide reductase subunit F</fullName>
    </recommendedName>
</protein>
<evidence type="ECO:0000256" key="1">
    <source>
        <dbReference type="ARBA" id="ARBA00001974"/>
    </source>
</evidence>
<dbReference type="RefSeq" id="WP_177091830.1">
    <property type="nucleotide sequence ID" value="NZ_JACAQB010000006.1"/>
</dbReference>
<proteinExistence type="inferred from homology"/>
<accession>A0A7Y7XCD5</accession>
<comment type="caution">
    <text evidence="8">The sequence shown here is derived from an EMBL/GenBank/DDBJ whole genome shotgun (WGS) entry which is preliminary data.</text>
</comment>
<evidence type="ECO:0000256" key="2">
    <source>
        <dbReference type="ARBA" id="ARBA00007801"/>
    </source>
</evidence>
<dbReference type="InterPro" id="IPR036249">
    <property type="entry name" value="Thioredoxin-like_sf"/>
</dbReference>
<reference evidence="8 9" key="1">
    <citation type="submission" date="2020-04" db="EMBL/GenBank/DDBJ databases">
        <title>Molecular characterization of pseudomonads from Agaricus bisporus reveal novel blotch 2 pathogens in Western Europe.</title>
        <authorList>
            <person name="Taparia T."/>
            <person name="Krijger M."/>
            <person name="Haynes E."/>
            <person name="Elpinstone J.G."/>
            <person name="Noble R."/>
            <person name="Van Der Wolf J."/>
        </authorList>
    </citation>
    <scope>NUCLEOTIDE SEQUENCE [LARGE SCALE GENOMIC DNA]</scope>
    <source>
        <strain evidence="8 9">H7001</strain>
    </source>
</reference>
<feature type="domain" description="FAD-binding" evidence="7">
    <location>
        <begin position="12"/>
        <end position="351"/>
    </location>
</feature>
<gene>
    <name evidence="8" type="ORF">HX882_13935</name>
</gene>
<comment type="similarity">
    <text evidence="2">Belongs to the PheA/TfdB FAD monooxygenase family.</text>
</comment>
<dbReference type="NCBIfam" id="NF004832">
    <property type="entry name" value="PRK06184.1"/>
    <property type="match status" value="1"/>
</dbReference>
<dbReference type="AlphaFoldDB" id="A0A7Y7XCD5"/>
<dbReference type="InterPro" id="IPR050641">
    <property type="entry name" value="RIFMO-like"/>
</dbReference>
<comment type="function">
    <text evidence="6">Serves to protect the cell against DNA damage by alkyl hydroperoxides. It can use either NADH or NADPH as electron donor for direct reduction of redox dyes or of alkyl hydroperoxides when combined with the AhpC protein.</text>
</comment>
<comment type="cofactor">
    <cofactor evidence="1">
        <name>FAD</name>
        <dbReference type="ChEBI" id="CHEBI:57692"/>
    </cofactor>
</comment>
<evidence type="ECO:0000256" key="5">
    <source>
        <dbReference type="ARBA" id="ARBA00022827"/>
    </source>
</evidence>
<dbReference type="Pfam" id="PF21274">
    <property type="entry name" value="Rng_hyd_C"/>
    <property type="match status" value="1"/>
</dbReference>
<evidence type="ECO:0000313" key="8">
    <source>
        <dbReference type="EMBL" id="NWB96996.1"/>
    </source>
</evidence>
<evidence type="ECO:0000256" key="3">
    <source>
        <dbReference type="ARBA" id="ARBA00020059"/>
    </source>
</evidence>
<dbReference type="Gene3D" id="3.50.50.60">
    <property type="entry name" value="FAD/NAD(P)-binding domain"/>
    <property type="match status" value="1"/>
</dbReference>
<evidence type="ECO:0000313" key="9">
    <source>
        <dbReference type="Proteomes" id="UP000539985"/>
    </source>
</evidence>
<dbReference type="InterPro" id="IPR036188">
    <property type="entry name" value="FAD/NAD-bd_sf"/>
</dbReference>
<evidence type="ECO:0000256" key="4">
    <source>
        <dbReference type="ARBA" id="ARBA00022630"/>
    </source>
</evidence>
<keyword evidence="5" id="KW-0274">FAD</keyword>
<dbReference type="Pfam" id="PF01494">
    <property type="entry name" value="FAD_binding_3"/>
    <property type="match status" value="1"/>
</dbReference>
<name>A0A7Y7XCD5_9PSED</name>
<dbReference type="SUPFAM" id="SSF51905">
    <property type="entry name" value="FAD/NAD(P)-binding domain"/>
    <property type="match status" value="1"/>
</dbReference>
<dbReference type="Gene3D" id="3.40.30.120">
    <property type="match status" value="1"/>
</dbReference>
<dbReference type="PANTHER" id="PTHR43004:SF19">
    <property type="entry name" value="BINDING MONOOXYGENASE, PUTATIVE (JCVI)-RELATED"/>
    <property type="match status" value="1"/>
</dbReference>
<dbReference type="InterPro" id="IPR002938">
    <property type="entry name" value="FAD-bd"/>
</dbReference>